<evidence type="ECO:0000256" key="7">
    <source>
        <dbReference type="ARBA" id="ARBA00023136"/>
    </source>
</evidence>
<dbReference type="RefSeq" id="WP_121221679.1">
    <property type="nucleotide sequence ID" value="NZ_JBIUBA010000038.1"/>
</dbReference>
<dbReference type="InterPro" id="IPR000515">
    <property type="entry name" value="MetI-like"/>
</dbReference>
<evidence type="ECO:0000256" key="5">
    <source>
        <dbReference type="ARBA" id="ARBA00022692"/>
    </source>
</evidence>
<reference evidence="10 11" key="1">
    <citation type="submission" date="2018-10" db="EMBL/GenBank/DDBJ databases">
        <title>Sequencing the genomes of 1000 actinobacteria strains.</title>
        <authorList>
            <person name="Klenk H.-P."/>
        </authorList>
    </citation>
    <scope>NUCLEOTIDE SEQUENCE [LARGE SCALE GENOMIC DNA]</scope>
    <source>
        <strain evidence="10 11">DSM 43911</strain>
    </source>
</reference>
<keyword evidence="4" id="KW-0997">Cell inner membrane</keyword>
<accession>A0A495X5V3</accession>
<dbReference type="PANTHER" id="PTHR43357">
    <property type="entry name" value="INNER MEMBRANE ABC TRANSPORTER PERMEASE PROTEIN YDCV"/>
    <property type="match status" value="1"/>
</dbReference>
<keyword evidence="3" id="KW-1003">Cell membrane</keyword>
<dbReference type="CDD" id="cd06261">
    <property type="entry name" value="TM_PBP2"/>
    <property type="match status" value="1"/>
</dbReference>
<feature type="transmembrane region" description="Helical" evidence="8">
    <location>
        <begin position="61"/>
        <end position="88"/>
    </location>
</feature>
<keyword evidence="2 8" id="KW-0813">Transport</keyword>
<dbReference type="AlphaFoldDB" id="A0A495X5V3"/>
<keyword evidence="11" id="KW-1185">Reference proteome</keyword>
<gene>
    <name evidence="10" type="ORF">DFJ66_2959</name>
</gene>
<proteinExistence type="inferred from homology"/>
<dbReference type="InterPro" id="IPR035906">
    <property type="entry name" value="MetI-like_sf"/>
</dbReference>
<evidence type="ECO:0000313" key="11">
    <source>
        <dbReference type="Proteomes" id="UP000272729"/>
    </source>
</evidence>
<feature type="transmembrane region" description="Helical" evidence="8">
    <location>
        <begin position="100"/>
        <end position="124"/>
    </location>
</feature>
<protein>
    <submittedName>
        <fullName evidence="10">2-aminoethylphosphonate transport system permease protein</fullName>
    </submittedName>
</protein>
<feature type="transmembrane region" description="Helical" evidence="8">
    <location>
        <begin position="187"/>
        <end position="214"/>
    </location>
</feature>
<evidence type="ECO:0000256" key="3">
    <source>
        <dbReference type="ARBA" id="ARBA00022475"/>
    </source>
</evidence>
<evidence type="ECO:0000313" key="10">
    <source>
        <dbReference type="EMBL" id="RKT69721.1"/>
    </source>
</evidence>
<feature type="transmembrane region" description="Helical" evidence="8">
    <location>
        <begin position="12"/>
        <end position="41"/>
    </location>
</feature>
<dbReference type="Pfam" id="PF00528">
    <property type="entry name" value="BPD_transp_1"/>
    <property type="match status" value="1"/>
</dbReference>
<evidence type="ECO:0000256" key="8">
    <source>
        <dbReference type="RuleBase" id="RU363032"/>
    </source>
</evidence>
<dbReference type="EMBL" id="RBXR01000001">
    <property type="protein sequence ID" value="RKT69721.1"/>
    <property type="molecule type" value="Genomic_DNA"/>
</dbReference>
<feature type="domain" description="ABC transmembrane type-1" evidence="9">
    <location>
        <begin position="65"/>
        <end position="254"/>
    </location>
</feature>
<dbReference type="GO" id="GO:0005886">
    <property type="term" value="C:plasma membrane"/>
    <property type="evidence" value="ECO:0007669"/>
    <property type="project" value="UniProtKB-SubCell"/>
</dbReference>
<dbReference type="PROSITE" id="PS50928">
    <property type="entry name" value="ABC_TM1"/>
    <property type="match status" value="1"/>
</dbReference>
<dbReference type="SUPFAM" id="SSF161098">
    <property type="entry name" value="MetI-like"/>
    <property type="match status" value="1"/>
</dbReference>
<dbReference type="OrthoDB" id="4937721at2"/>
<keyword evidence="7 8" id="KW-0472">Membrane</keyword>
<dbReference type="GO" id="GO:0055085">
    <property type="term" value="P:transmembrane transport"/>
    <property type="evidence" value="ECO:0007669"/>
    <property type="project" value="InterPro"/>
</dbReference>
<keyword evidence="5 8" id="KW-0812">Transmembrane</keyword>
<name>A0A495X5V3_9PSEU</name>
<comment type="caution">
    <text evidence="10">The sequence shown here is derived from an EMBL/GenBank/DDBJ whole genome shotgun (WGS) entry which is preliminary data.</text>
</comment>
<dbReference type="Proteomes" id="UP000272729">
    <property type="component" value="Unassembled WGS sequence"/>
</dbReference>
<evidence type="ECO:0000256" key="1">
    <source>
        <dbReference type="ARBA" id="ARBA00004429"/>
    </source>
</evidence>
<evidence type="ECO:0000256" key="2">
    <source>
        <dbReference type="ARBA" id="ARBA00022448"/>
    </source>
</evidence>
<evidence type="ECO:0000256" key="6">
    <source>
        <dbReference type="ARBA" id="ARBA00022989"/>
    </source>
</evidence>
<evidence type="ECO:0000259" key="9">
    <source>
        <dbReference type="PROSITE" id="PS50928"/>
    </source>
</evidence>
<organism evidence="10 11">
    <name type="scientific">Saccharothrix variisporea</name>
    <dbReference type="NCBI Taxonomy" id="543527"/>
    <lineage>
        <taxon>Bacteria</taxon>
        <taxon>Bacillati</taxon>
        <taxon>Actinomycetota</taxon>
        <taxon>Actinomycetes</taxon>
        <taxon>Pseudonocardiales</taxon>
        <taxon>Pseudonocardiaceae</taxon>
        <taxon>Saccharothrix</taxon>
    </lineage>
</organism>
<evidence type="ECO:0000256" key="4">
    <source>
        <dbReference type="ARBA" id="ARBA00022519"/>
    </source>
</evidence>
<dbReference type="Gene3D" id="1.10.3720.10">
    <property type="entry name" value="MetI-like"/>
    <property type="match status" value="1"/>
</dbReference>
<feature type="transmembrane region" description="Helical" evidence="8">
    <location>
        <begin position="234"/>
        <end position="258"/>
    </location>
</feature>
<comment type="similarity">
    <text evidence="8">Belongs to the binding-protein-dependent transport system permease family.</text>
</comment>
<dbReference type="PANTHER" id="PTHR43357:SF4">
    <property type="entry name" value="INNER MEMBRANE ABC TRANSPORTER PERMEASE PROTEIN YDCV"/>
    <property type="match status" value="1"/>
</dbReference>
<sequence length="265" mass="27193">MLLWTRRSRAVAIAVFAVLFAVVVLAPLAMIVLASVAGSWNGVLPSEVTGSHLAGAVHGDAVASALVSAQTAVIAALVAVVLGTWLALSAARAPLVVRRVLDGVAHLPLAVPSVVVGLGLLVAFSRPPLLLNGTRWIVLVAHLVILLPFTFSVVSAAQRRVDPVLAAVAASLSASPMRVLWRVQVPVLLPAMSASASLGLALSMGEVGATVMVYPPDWRTLPVSVFALTDRGQVFAASASTVLLLGITLAGLVAVGAVRLRAAER</sequence>
<feature type="transmembrane region" description="Helical" evidence="8">
    <location>
        <begin position="136"/>
        <end position="157"/>
    </location>
</feature>
<keyword evidence="6 8" id="KW-1133">Transmembrane helix</keyword>
<comment type="subcellular location">
    <subcellularLocation>
        <location evidence="1">Cell inner membrane</location>
        <topology evidence="1">Multi-pass membrane protein</topology>
    </subcellularLocation>
    <subcellularLocation>
        <location evidence="8">Cell membrane</location>
        <topology evidence="8">Multi-pass membrane protein</topology>
    </subcellularLocation>
</comment>